<dbReference type="PROSITE" id="PS01124">
    <property type="entry name" value="HTH_ARAC_FAMILY_2"/>
    <property type="match status" value="1"/>
</dbReference>
<dbReference type="PANTHER" id="PTHR43280">
    <property type="entry name" value="ARAC-FAMILY TRANSCRIPTIONAL REGULATOR"/>
    <property type="match status" value="1"/>
</dbReference>
<dbReference type="InterPro" id="IPR037923">
    <property type="entry name" value="HTH-like"/>
</dbReference>
<evidence type="ECO:0000313" key="6">
    <source>
        <dbReference type="Proteomes" id="UP000245412"/>
    </source>
</evidence>
<dbReference type="PANTHER" id="PTHR43280:SF28">
    <property type="entry name" value="HTH-TYPE TRANSCRIPTIONAL ACTIVATOR RHAS"/>
    <property type="match status" value="1"/>
</dbReference>
<comment type="caution">
    <text evidence="5">The sequence shown here is derived from an EMBL/GenBank/DDBJ whole genome shotgun (WGS) entry which is preliminary data.</text>
</comment>
<dbReference type="GO" id="GO:0043565">
    <property type="term" value="F:sequence-specific DNA binding"/>
    <property type="evidence" value="ECO:0007669"/>
    <property type="project" value="InterPro"/>
</dbReference>
<dbReference type="InterPro" id="IPR009057">
    <property type="entry name" value="Homeodomain-like_sf"/>
</dbReference>
<sequence>MSKTHFVEPSALSRQELFFKALPRTNAPYYLLPDDSLTIVKELDQMDHAFSEKSLHESSFIPAGYDITVMKHPRYTPAISHSHDFIEVVYVLHGCITNFIGTVPLALSHGNICIIGKHTPHALAAYSDDCICYNLLIRSSTFEKVFLGILPENDLLSAFIMKSLYGSYTNSYLYFPAGPDQRIMDCFFNIYEESLQNKPYSRHMLNTLVSTFFITLLRHYSALAISSSPVKQNSANQNISAILYYIQQHYDTITMKKLASLFHYSERHLGRILREYTNCSFKDLIHQLRLSKAAEMLKNTELPVTDIITDIGYTDYGFFYRLFKSEYHLTPAEYRKKYACKRGSSDT</sequence>
<proteinExistence type="predicted"/>
<reference evidence="5 6" key="1">
    <citation type="submission" date="2018-05" db="EMBL/GenBank/DDBJ databases">
        <authorList>
            <person name="Goeker M."/>
            <person name="Huntemann M."/>
            <person name="Clum A."/>
            <person name="Pillay M."/>
            <person name="Palaniappan K."/>
            <person name="Varghese N."/>
            <person name="Mikhailova N."/>
            <person name="Stamatis D."/>
            <person name="Reddy T."/>
            <person name="Daum C."/>
            <person name="Shapiro N."/>
            <person name="Ivanova N."/>
            <person name="Kyrpides N."/>
            <person name="Woyke T."/>
        </authorList>
    </citation>
    <scope>NUCLEOTIDE SEQUENCE [LARGE SCALE GENOMIC DNA]</scope>
    <source>
        <strain evidence="5 6">DSM 26524</strain>
    </source>
</reference>
<evidence type="ECO:0000256" key="2">
    <source>
        <dbReference type="ARBA" id="ARBA00023125"/>
    </source>
</evidence>
<keyword evidence="2" id="KW-0238">DNA-binding</keyword>
<protein>
    <submittedName>
        <fullName evidence="5">Helix-turn-helix protein</fullName>
    </submittedName>
</protein>
<accession>A0AB73T7V6</accession>
<keyword evidence="3" id="KW-0804">Transcription</keyword>
<dbReference type="SUPFAM" id="SSF51215">
    <property type="entry name" value="Regulatory protein AraC"/>
    <property type="match status" value="1"/>
</dbReference>
<gene>
    <name evidence="5" type="ORF">C7383_102119</name>
</gene>
<dbReference type="AlphaFoldDB" id="A0AB73T7V6"/>
<evidence type="ECO:0000313" key="5">
    <source>
        <dbReference type="EMBL" id="PWJ77986.1"/>
    </source>
</evidence>
<dbReference type="InterPro" id="IPR014710">
    <property type="entry name" value="RmlC-like_jellyroll"/>
</dbReference>
<dbReference type="Proteomes" id="UP000245412">
    <property type="component" value="Unassembled WGS sequence"/>
</dbReference>
<dbReference type="SUPFAM" id="SSF46689">
    <property type="entry name" value="Homeodomain-like"/>
    <property type="match status" value="1"/>
</dbReference>
<feature type="domain" description="HTH araC/xylS-type" evidence="4">
    <location>
        <begin position="240"/>
        <end position="337"/>
    </location>
</feature>
<dbReference type="GO" id="GO:0003700">
    <property type="term" value="F:DNA-binding transcription factor activity"/>
    <property type="evidence" value="ECO:0007669"/>
    <property type="project" value="InterPro"/>
</dbReference>
<dbReference type="EMBL" id="QGGY01000002">
    <property type="protein sequence ID" value="PWJ77986.1"/>
    <property type="molecule type" value="Genomic_DNA"/>
</dbReference>
<evidence type="ECO:0000256" key="3">
    <source>
        <dbReference type="ARBA" id="ARBA00023163"/>
    </source>
</evidence>
<dbReference type="Gene3D" id="1.10.10.60">
    <property type="entry name" value="Homeodomain-like"/>
    <property type="match status" value="2"/>
</dbReference>
<dbReference type="Gene3D" id="2.60.120.10">
    <property type="entry name" value="Jelly Rolls"/>
    <property type="match status" value="1"/>
</dbReference>
<evidence type="ECO:0000256" key="1">
    <source>
        <dbReference type="ARBA" id="ARBA00023015"/>
    </source>
</evidence>
<keyword evidence="6" id="KW-1185">Reference proteome</keyword>
<name>A0AB73T7V6_9FIRM</name>
<dbReference type="InterPro" id="IPR018060">
    <property type="entry name" value="HTH_AraC"/>
</dbReference>
<keyword evidence="1" id="KW-0805">Transcription regulation</keyword>
<dbReference type="RefSeq" id="WP_109624937.1">
    <property type="nucleotide sequence ID" value="NZ_JANKBI010000012.1"/>
</dbReference>
<dbReference type="Pfam" id="PF12833">
    <property type="entry name" value="HTH_18"/>
    <property type="match status" value="1"/>
</dbReference>
<evidence type="ECO:0000259" key="4">
    <source>
        <dbReference type="PROSITE" id="PS01124"/>
    </source>
</evidence>
<dbReference type="SMART" id="SM00342">
    <property type="entry name" value="HTH_ARAC"/>
    <property type="match status" value="1"/>
</dbReference>
<organism evidence="5 6">
    <name type="scientific">Murimonas intestini</name>
    <dbReference type="NCBI Taxonomy" id="1337051"/>
    <lineage>
        <taxon>Bacteria</taxon>
        <taxon>Bacillati</taxon>
        <taxon>Bacillota</taxon>
        <taxon>Clostridia</taxon>
        <taxon>Lachnospirales</taxon>
        <taxon>Lachnospiraceae</taxon>
        <taxon>Murimonas</taxon>
    </lineage>
</organism>